<evidence type="ECO:0000256" key="4">
    <source>
        <dbReference type="ARBA" id="ARBA00022692"/>
    </source>
</evidence>
<keyword evidence="6 7" id="KW-0472">Membrane</keyword>
<protein>
    <submittedName>
        <fullName evidence="9">MFS transporter</fullName>
    </submittedName>
</protein>
<dbReference type="PANTHER" id="PTHR43124:SF8">
    <property type="entry name" value="INNER MEMBRANE TRANSPORT PROTEIN YDHP"/>
    <property type="match status" value="1"/>
</dbReference>
<keyword evidence="2" id="KW-0813">Transport</keyword>
<evidence type="ECO:0000256" key="3">
    <source>
        <dbReference type="ARBA" id="ARBA00022475"/>
    </source>
</evidence>
<dbReference type="InterPro" id="IPR050189">
    <property type="entry name" value="MFS_Efflux_Transporters"/>
</dbReference>
<evidence type="ECO:0000256" key="5">
    <source>
        <dbReference type="ARBA" id="ARBA00022989"/>
    </source>
</evidence>
<proteinExistence type="predicted"/>
<dbReference type="InterPro" id="IPR011701">
    <property type="entry name" value="MFS"/>
</dbReference>
<evidence type="ECO:0000259" key="8">
    <source>
        <dbReference type="PROSITE" id="PS50850"/>
    </source>
</evidence>
<keyword evidence="5 7" id="KW-1133">Transmembrane helix</keyword>
<feature type="transmembrane region" description="Helical" evidence="7">
    <location>
        <begin position="361"/>
        <end position="384"/>
    </location>
</feature>
<dbReference type="Gene3D" id="1.20.1250.20">
    <property type="entry name" value="MFS general substrate transporter like domains"/>
    <property type="match status" value="1"/>
</dbReference>
<feature type="transmembrane region" description="Helical" evidence="7">
    <location>
        <begin position="165"/>
        <end position="186"/>
    </location>
</feature>
<evidence type="ECO:0000256" key="7">
    <source>
        <dbReference type="SAM" id="Phobius"/>
    </source>
</evidence>
<evidence type="ECO:0000313" key="10">
    <source>
        <dbReference type="Proteomes" id="UP000500741"/>
    </source>
</evidence>
<dbReference type="EMBL" id="CP049888">
    <property type="protein sequence ID" value="QIL50760.1"/>
    <property type="molecule type" value="Genomic_DNA"/>
</dbReference>
<dbReference type="KEGG" id="wco:G7084_05200"/>
<keyword evidence="10" id="KW-1185">Reference proteome</keyword>
<feature type="transmembrane region" description="Helical" evidence="7">
    <location>
        <begin position="207"/>
        <end position="229"/>
    </location>
</feature>
<dbReference type="InterPro" id="IPR036259">
    <property type="entry name" value="MFS_trans_sf"/>
</dbReference>
<dbReference type="Pfam" id="PF07690">
    <property type="entry name" value="MFS_1"/>
    <property type="match status" value="1"/>
</dbReference>
<reference evidence="9 10" key="1">
    <citation type="submission" date="2020-03" db="EMBL/GenBank/DDBJ databases">
        <title>Weissella sp. nov., isolated from Cybister lewisianus.</title>
        <authorList>
            <person name="Hyun D.-W."/>
            <person name="Bae J.-W."/>
        </authorList>
    </citation>
    <scope>NUCLEOTIDE SEQUENCE [LARGE SCALE GENOMIC DNA]</scope>
    <source>
        <strain evidence="9 10">HDW19</strain>
    </source>
</reference>
<dbReference type="GO" id="GO:0005886">
    <property type="term" value="C:plasma membrane"/>
    <property type="evidence" value="ECO:0007669"/>
    <property type="project" value="UniProtKB-SubCell"/>
</dbReference>
<dbReference type="RefSeq" id="WP_166010675.1">
    <property type="nucleotide sequence ID" value="NZ_CP049888.1"/>
</dbReference>
<keyword evidence="3" id="KW-1003">Cell membrane</keyword>
<keyword evidence="4 7" id="KW-0812">Transmembrane</keyword>
<organism evidence="9 10">
    <name type="scientific">Weissella coleopterorum</name>
    <dbReference type="NCBI Taxonomy" id="2714949"/>
    <lineage>
        <taxon>Bacteria</taxon>
        <taxon>Bacillati</taxon>
        <taxon>Bacillota</taxon>
        <taxon>Bacilli</taxon>
        <taxon>Lactobacillales</taxon>
        <taxon>Lactobacillaceae</taxon>
        <taxon>Weissella</taxon>
    </lineage>
</organism>
<dbReference type="CDD" id="cd17324">
    <property type="entry name" value="MFS_NepI_like"/>
    <property type="match status" value="1"/>
</dbReference>
<gene>
    <name evidence="9" type="ORF">G7084_05200</name>
</gene>
<feature type="transmembrane region" description="Helical" evidence="7">
    <location>
        <begin position="332"/>
        <end position="355"/>
    </location>
</feature>
<dbReference type="GO" id="GO:0022857">
    <property type="term" value="F:transmembrane transporter activity"/>
    <property type="evidence" value="ECO:0007669"/>
    <property type="project" value="InterPro"/>
</dbReference>
<feature type="transmembrane region" description="Helical" evidence="7">
    <location>
        <begin position="134"/>
        <end position="159"/>
    </location>
</feature>
<accession>A0A6G8B0K7</accession>
<feature type="transmembrane region" description="Helical" evidence="7">
    <location>
        <begin position="76"/>
        <end position="102"/>
    </location>
</feature>
<sequence length="390" mass="41897">MENKTNPNLILFALALSAFAIGSTEFISVGLMPLLMQDFGISMELAGLTVSIYALGITIGAPILAVLTNHWPKKRLLLLIMLVFIIGNVTVATAPNFTVVLIGRVVSALAHGLFMSIASIIAADVVAPSHRASAIAVMFTGLTVATVTGVPLGTFIGQISTWHVSFYFIALIGVFGLIANYFLIPNDLPRGKKTSFMGVVRVLKNKFILMALLITALGYGATFTVYTFITPILQNMMHWSSNAIVLILVIYGLMVAVGNTIGGRFANQNILPTLVKMFLGLLITLILFLLLMGNHWLGLFNVMLLGLFAFMNVPGLQLYIVQMAEKYTPNDISIASALNISAFNIGITLGSLLGGQTVSKIGLIATPIFGIIMVALSILLTLYLSRQNTL</sequence>
<dbReference type="PROSITE" id="PS50850">
    <property type="entry name" value="MFS"/>
    <property type="match status" value="1"/>
</dbReference>
<evidence type="ECO:0000313" key="9">
    <source>
        <dbReference type="EMBL" id="QIL50760.1"/>
    </source>
</evidence>
<dbReference type="PANTHER" id="PTHR43124">
    <property type="entry name" value="PURINE EFFLUX PUMP PBUE"/>
    <property type="match status" value="1"/>
</dbReference>
<feature type="domain" description="Major facilitator superfamily (MFS) profile" evidence="8">
    <location>
        <begin position="10"/>
        <end position="389"/>
    </location>
</feature>
<evidence type="ECO:0000256" key="2">
    <source>
        <dbReference type="ARBA" id="ARBA00022448"/>
    </source>
</evidence>
<feature type="transmembrane region" description="Helical" evidence="7">
    <location>
        <begin position="299"/>
        <end position="320"/>
    </location>
</feature>
<feature type="transmembrane region" description="Helical" evidence="7">
    <location>
        <begin position="274"/>
        <end position="293"/>
    </location>
</feature>
<dbReference type="Proteomes" id="UP000500741">
    <property type="component" value="Chromosome"/>
</dbReference>
<feature type="transmembrane region" description="Helical" evidence="7">
    <location>
        <begin position="241"/>
        <end position="262"/>
    </location>
</feature>
<dbReference type="InterPro" id="IPR020846">
    <property type="entry name" value="MFS_dom"/>
</dbReference>
<dbReference type="SUPFAM" id="SSF103473">
    <property type="entry name" value="MFS general substrate transporter"/>
    <property type="match status" value="1"/>
</dbReference>
<evidence type="ECO:0000256" key="6">
    <source>
        <dbReference type="ARBA" id="ARBA00023136"/>
    </source>
</evidence>
<comment type="subcellular location">
    <subcellularLocation>
        <location evidence="1">Cell membrane</location>
        <topology evidence="1">Multi-pass membrane protein</topology>
    </subcellularLocation>
</comment>
<dbReference type="AlphaFoldDB" id="A0A6G8B0K7"/>
<feature type="transmembrane region" description="Helical" evidence="7">
    <location>
        <begin position="50"/>
        <end position="69"/>
    </location>
</feature>
<name>A0A6G8B0K7_9LACO</name>
<evidence type="ECO:0000256" key="1">
    <source>
        <dbReference type="ARBA" id="ARBA00004651"/>
    </source>
</evidence>
<feature type="transmembrane region" description="Helical" evidence="7">
    <location>
        <begin position="108"/>
        <end position="127"/>
    </location>
</feature>